<keyword evidence="5" id="KW-1185">Reference proteome</keyword>
<evidence type="ECO:0000256" key="1">
    <source>
        <dbReference type="ARBA" id="ARBA00007100"/>
    </source>
</evidence>
<proteinExistence type="inferred from homology"/>
<dbReference type="InterPro" id="IPR011990">
    <property type="entry name" value="TPR-like_helical_dom_sf"/>
</dbReference>
<feature type="domain" description="Protein SirB1 N-terminal" evidence="3">
    <location>
        <begin position="37"/>
        <end position="179"/>
    </location>
</feature>
<evidence type="ECO:0000256" key="2">
    <source>
        <dbReference type="SAM" id="Coils"/>
    </source>
</evidence>
<dbReference type="Pfam" id="PF13371">
    <property type="entry name" value="TPR_9"/>
    <property type="match status" value="1"/>
</dbReference>
<evidence type="ECO:0000313" key="4">
    <source>
        <dbReference type="EMBL" id="GLX81172.1"/>
    </source>
</evidence>
<dbReference type="Pfam" id="PF13369">
    <property type="entry name" value="Transglut_core2"/>
    <property type="match status" value="1"/>
</dbReference>
<reference evidence="4 5" key="1">
    <citation type="submission" date="2023-03" db="EMBL/GenBank/DDBJ databases">
        <title>Draft genome sequence of Thalassotalea eurytherma JCM 18482T.</title>
        <authorList>
            <person name="Sawabe T."/>
        </authorList>
    </citation>
    <scope>NUCLEOTIDE SEQUENCE [LARGE SCALE GENOMIC DNA]</scope>
    <source>
        <strain evidence="4 5">JCM 18482</strain>
    </source>
</reference>
<keyword evidence="2" id="KW-0175">Coiled coil</keyword>
<comment type="caution">
    <text evidence="4">The sequence shown here is derived from an EMBL/GenBank/DDBJ whole genome shotgun (WGS) entry which is preliminary data.</text>
</comment>
<accession>A0ABQ6H0Q0</accession>
<dbReference type="RefSeq" id="WP_284206501.1">
    <property type="nucleotide sequence ID" value="NZ_BSSU01000003.1"/>
</dbReference>
<dbReference type="EMBL" id="BSSU01000003">
    <property type="protein sequence ID" value="GLX81172.1"/>
    <property type="molecule type" value="Genomic_DNA"/>
</dbReference>
<evidence type="ECO:0000259" key="3">
    <source>
        <dbReference type="Pfam" id="PF13369"/>
    </source>
</evidence>
<dbReference type="Gene3D" id="1.25.40.10">
    <property type="entry name" value="Tetratricopeptide repeat domain"/>
    <property type="match status" value="1"/>
</dbReference>
<feature type="coiled-coil region" evidence="2">
    <location>
        <begin position="42"/>
        <end position="69"/>
    </location>
</feature>
<sequence length="266" mass="30722">MNELLLAELKSEHINMLDTLVLAEEFIFGAGIKPIPQVQALADHCLAEIEDIEDELTQAETLINELFVNQLFLDKKHTLWPVSSHQIVPSLLYRIMSPALKCILLSHIIKHCGFEGNIVYVPEKLMVQLVCDEDYTIIFDPIVGDSLTWEDLSLRMSDSDHFINFQQVEPLSDKEVLLKHFSSLKEALIRENEYRKALKCIDVILALKPDDPYLRRDRGFLLHQLDCFKVAYDDYRYFVEQCPQDPAAQLLKLQLENITITDTILH</sequence>
<evidence type="ECO:0000313" key="5">
    <source>
        <dbReference type="Proteomes" id="UP001157133"/>
    </source>
</evidence>
<comment type="similarity">
    <text evidence="1">Belongs to the UPF0162 family.</text>
</comment>
<dbReference type="SUPFAM" id="SSF48452">
    <property type="entry name" value="TPR-like"/>
    <property type="match status" value="1"/>
</dbReference>
<organism evidence="4 5">
    <name type="scientific">Thalassotalea eurytherma</name>
    <dbReference type="NCBI Taxonomy" id="1144278"/>
    <lineage>
        <taxon>Bacteria</taxon>
        <taxon>Pseudomonadati</taxon>
        <taxon>Pseudomonadota</taxon>
        <taxon>Gammaproteobacteria</taxon>
        <taxon>Alteromonadales</taxon>
        <taxon>Colwelliaceae</taxon>
        <taxon>Thalassotalea</taxon>
    </lineage>
</organism>
<dbReference type="InterPro" id="IPR032698">
    <property type="entry name" value="SirB1_N"/>
</dbReference>
<protein>
    <recommendedName>
        <fullName evidence="3">Protein SirB1 N-terminal domain-containing protein</fullName>
    </recommendedName>
</protein>
<dbReference type="Proteomes" id="UP001157133">
    <property type="component" value="Unassembled WGS sequence"/>
</dbReference>
<name>A0ABQ6H0Q0_9GAMM</name>
<gene>
    <name evidence="4" type="ORF">theurythT_06240</name>
</gene>